<dbReference type="PANTHER" id="PTHR42693">
    <property type="entry name" value="ARYLSULFATASE FAMILY MEMBER"/>
    <property type="match status" value="1"/>
</dbReference>
<dbReference type="Pfam" id="PF00884">
    <property type="entry name" value="Sulfatase"/>
    <property type="match status" value="1"/>
</dbReference>
<dbReference type="InterPro" id="IPR017850">
    <property type="entry name" value="Alkaline_phosphatase_core_sf"/>
</dbReference>
<organism evidence="5 6">
    <name type="scientific">Pelagicoccus mobilis</name>
    <dbReference type="NCBI Taxonomy" id="415221"/>
    <lineage>
        <taxon>Bacteria</taxon>
        <taxon>Pseudomonadati</taxon>
        <taxon>Verrucomicrobiota</taxon>
        <taxon>Opitutia</taxon>
        <taxon>Puniceicoccales</taxon>
        <taxon>Pelagicoccaceae</taxon>
        <taxon>Pelagicoccus</taxon>
    </lineage>
</organism>
<evidence type="ECO:0000259" key="4">
    <source>
        <dbReference type="Pfam" id="PF00884"/>
    </source>
</evidence>
<evidence type="ECO:0000256" key="2">
    <source>
        <dbReference type="ARBA" id="ARBA00022801"/>
    </source>
</evidence>
<protein>
    <submittedName>
        <fullName evidence="5">Sulfatase</fullName>
    </submittedName>
</protein>
<feature type="signal peptide" evidence="3">
    <location>
        <begin position="1"/>
        <end position="21"/>
    </location>
</feature>
<feature type="chain" id="PRO_5037863675" evidence="3">
    <location>
        <begin position="22"/>
        <end position="596"/>
    </location>
</feature>
<accession>A0A934RW50</accession>
<keyword evidence="2" id="KW-0378">Hydrolase</keyword>
<dbReference type="Proteomes" id="UP000617628">
    <property type="component" value="Unassembled WGS sequence"/>
</dbReference>
<dbReference type="Gene3D" id="3.40.720.10">
    <property type="entry name" value="Alkaline Phosphatase, subunit A"/>
    <property type="match status" value="1"/>
</dbReference>
<evidence type="ECO:0000256" key="3">
    <source>
        <dbReference type="SAM" id="SignalP"/>
    </source>
</evidence>
<evidence type="ECO:0000256" key="1">
    <source>
        <dbReference type="ARBA" id="ARBA00008779"/>
    </source>
</evidence>
<proteinExistence type="inferred from homology"/>
<gene>
    <name evidence="5" type="ORF">JIN87_13605</name>
</gene>
<keyword evidence="3" id="KW-0732">Signal</keyword>
<dbReference type="SUPFAM" id="SSF53649">
    <property type="entry name" value="Alkaline phosphatase-like"/>
    <property type="match status" value="1"/>
</dbReference>
<dbReference type="InterPro" id="IPR000917">
    <property type="entry name" value="Sulfatase_N"/>
</dbReference>
<comment type="caution">
    <text evidence="5">The sequence shown here is derived from an EMBL/GenBank/DDBJ whole genome shotgun (WGS) entry which is preliminary data.</text>
</comment>
<name>A0A934RW50_9BACT</name>
<dbReference type="PANTHER" id="PTHR42693:SF53">
    <property type="entry name" value="ENDO-4-O-SULFATASE"/>
    <property type="match status" value="1"/>
</dbReference>
<evidence type="ECO:0000313" key="6">
    <source>
        <dbReference type="Proteomes" id="UP000617628"/>
    </source>
</evidence>
<reference evidence="5" key="1">
    <citation type="submission" date="2021-01" db="EMBL/GenBank/DDBJ databases">
        <title>Modified the classification status of verrucomicrobia.</title>
        <authorList>
            <person name="Feng X."/>
        </authorList>
    </citation>
    <scope>NUCLEOTIDE SEQUENCE</scope>
    <source>
        <strain evidence="5">KCTC 13126</strain>
    </source>
</reference>
<dbReference type="RefSeq" id="WP_200356117.1">
    <property type="nucleotide sequence ID" value="NZ_JAENIL010000023.1"/>
</dbReference>
<keyword evidence="6" id="KW-1185">Reference proteome</keyword>
<dbReference type="InterPro" id="IPR050738">
    <property type="entry name" value="Sulfatase"/>
</dbReference>
<evidence type="ECO:0000313" key="5">
    <source>
        <dbReference type="EMBL" id="MBK1877907.1"/>
    </source>
</evidence>
<dbReference type="EMBL" id="JAENIL010000023">
    <property type="protein sequence ID" value="MBK1877907.1"/>
    <property type="molecule type" value="Genomic_DNA"/>
</dbReference>
<dbReference type="AlphaFoldDB" id="A0A934RW50"/>
<feature type="domain" description="Sulfatase N-terminal" evidence="4">
    <location>
        <begin position="25"/>
        <end position="296"/>
    </location>
</feature>
<dbReference type="GO" id="GO:0004065">
    <property type="term" value="F:arylsulfatase activity"/>
    <property type="evidence" value="ECO:0007669"/>
    <property type="project" value="TreeGrafter"/>
</dbReference>
<dbReference type="CDD" id="cd16027">
    <property type="entry name" value="SGSH"/>
    <property type="match status" value="1"/>
</dbReference>
<sequence length="596" mass="67784">MKFPKLLTLLALFCLNSALFAKDRPNILWISAEDHGPHLGCYGDEYATTPNLDTFAKRALRYTKASSNAPVCAPARTTIISGMYPPSLGAHNMRSRVPSPSYLKFFPTYLREAGYYTTNNNKEDYNLLTDDKGWDDSSKTAHWKNRPNPDQPFFAIFNYTASHESQIRNENKNPQHDPALAPVPPYHPDIPEVRKDWAQYYDRLTLIDNHFQARLDELEEAGLAEDTIVIFWSDHGSGMPRGKRYPGWSGLHVALMVHVPEKFKHLAPSEYLPGGTSDRLVSFVDYAATTLSLAGIKPPSYYHGKAFLGEYQTKAPAFSFGFKGRMDERPDSCRTVTDGRYVYIRNYYPHLPHGQYLYYQQQTNTTNMWYQLFNDGKLNDVQSAFWQPHPAEELFDLASDPHETVNLAASKKHRKKLNQLRDALQQHQNRTRDLSFIPEPMLREVMAKGESPAEAFAHYFEPNQNRKKTPNSKISKYWRLVELLSSKPAKIEKAMPSAIAALDDKEPIVAVTAAEVVALHSSDDAARSKAIDLLVEYSHFPKYELILSIYAINALNHIHDAGIELPDSANDIEQKPAETPDWASAYRPRALELFQD</sequence>
<comment type="similarity">
    <text evidence="1">Belongs to the sulfatase family.</text>
</comment>